<evidence type="ECO:0000313" key="1">
    <source>
        <dbReference type="EMBL" id="GAA0161436.1"/>
    </source>
</evidence>
<gene>
    <name evidence="1" type="ORF">LIER_39230</name>
</gene>
<protein>
    <submittedName>
        <fullName evidence="1">Uncharacterized protein</fullName>
    </submittedName>
</protein>
<accession>A0AAV3QER9</accession>
<name>A0AAV3QER9_LITER</name>
<dbReference type="EMBL" id="BAABME010020789">
    <property type="protein sequence ID" value="GAA0161436.1"/>
    <property type="molecule type" value="Genomic_DNA"/>
</dbReference>
<keyword evidence="2" id="KW-1185">Reference proteome</keyword>
<evidence type="ECO:0000313" key="2">
    <source>
        <dbReference type="Proteomes" id="UP001454036"/>
    </source>
</evidence>
<reference evidence="1 2" key="1">
    <citation type="submission" date="2024-01" db="EMBL/GenBank/DDBJ databases">
        <title>The complete chloroplast genome sequence of Lithospermum erythrorhizon: insights into the phylogenetic relationship among Boraginaceae species and the maternal lineages of purple gromwells.</title>
        <authorList>
            <person name="Okada T."/>
            <person name="Watanabe K."/>
        </authorList>
    </citation>
    <scope>NUCLEOTIDE SEQUENCE [LARGE SCALE GENOMIC DNA]</scope>
</reference>
<sequence length="70" mass="8401">MEALEQELQGPLLARDLKRAEEERDAAYRVARTARQEKDDMRRAYCQDNPIRCRFRKRDTEIYLGISNDR</sequence>
<proteinExistence type="predicted"/>
<comment type="caution">
    <text evidence="1">The sequence shown here is derived from an EMBL/GenBank/DDBJ whole genome shotgun (WGS) entry which is preliminary data.</text>
</comment>
<dbReference type="Proteomes" id="UP001454036">
    <property type="component" value="Unassembled WGS sequence"/>
</dbReference>
<dbReference type="AlphaFoldDB" id="A0AAV3QER9"/>
<organism evidence="1 2">
    <name type="scientific">Lithospermum erythrorhizon</name>
    <name type="common">Purple gromwell</name>
    <name type="synonym">Lithospermum officinale var. erythrorhizon</name>
    <dbReference type="NCBI Taxonomy" id="34254"/>
    <lineage>
        <taxon>Eukaryota</taxon>
        <taxon>Viridiplantae</taxon>
        <taxon>Streptophyta</taxon>
        <taxon>Embryophyta</taxon>
        <taxon>Tracheophyta</taxon>
        <taxon>Spermatophyta</taxon>
        <taxon>Magnoliopsida</taxon>
        <taxon>eudicotyledons</taxon>
        <taxon>Gunneridae</taxon>
        <taxon>Pentapetalae</taxon>
        <taxon>asterids</taxon>
        <taxon>lamiids</taxon>
        <taxon>Boraginales</taxon>
        <taxon>Boraginaceae</taxon>
        <taxon>Boraginoideae</taxon>
        <taxon>Lithospermeae</taxon>
        <taxon>Lithospermum</taxon>
    </lineage>
</organism>